<dbReference type="Pfam" id="PF04389">
    <property type="entry name" value="Peptidase_M28"/>
    <property type="match status" value="1"/>
</dbReference>
<dbReference type="AlphaFoldDB" id="A0A841R5T6"/>
<evidence type="ECO:0000313" key="3">
    <source>
        <dbReference type="Proteomes" id="UP000587760"/>
    </source>
</evidence>
<sequence length="310" mass="36041">MNDRMLNDLKEFCRPDCDRYDFLINWLTKEEITHSVIPTGEARHILIRLDKVRPYLKRYYVKTLVAHYDRVSGTPGANDNSAAVMQLLHSISMLKNLKFAHNIQIILTDKEEISPEMSVTNQGAFQLARLFREKSISNCIFFVFDMCGIGDTLIYGQTGLQLLKSKEEKDRRYSPIVKHMELFSNVLSNLFLEFRSGEFFNINLLFSDDLGLLLNRYPSVQLSVLPYDEAIIAKSRLIARKEEQWQYIYDKGMLSPEYQDFIERNIPPSWKNNHSGEDKVETLTDSAFHLIEEFIMELAGFQIPFGDVET</sequence>
<proteinExistence type="predicted"/>
<gene>
    <name evidence="2" type="ORF">HNR50_000374</name>
</gene>
<evidence type="ECO:0000313" key="2">
    <source>
        <dbReference type="EMBL" id="MBB6478741.1"/>
    </source>
</evidence>
<feature type="domain" description="Peptidase M28" evidence="1">
    <location>
        <begin position="63"/>
        <end position="158"/>
    </location>
</feature>
<reference evidence="2 3" key="1">
    <citation type="submission" date="2020-08" db="EMBL/GenBank/DDBJ databases">
        <title>Genomic Encyclopedia of Type Strains, Phase IV (KMG-IV): sequencing the most valuable type-strain genomes for metagenomic binning, comparative biology and taxonomic classification.</title>
        <authorList>
            <person name="Goeker M."/>
        </authorList>
    </citation>
    <scope>NUCLEOTIDE SEQUENCE [LARGE SCALE GENOMIC DNA]</scope>
    <source>
        <strain evidence="2 3">DSM 2461</strain>
    </source>
</reference>
<dbReference type="Gene3D" id="3.40.630.10">
    <property type="entry name" value="Zn peptidases"/>
    <property type="match status" value="1"/>
</dbReference>
<name>A0A841R5T6_9SPIO</name>
<dbReference type="RefSeq" id="WP_184742884.1">
    <property type="nucleotide sequence ID" value="NZ_JACHGJ010000001.1"/>
</dbReference>
<dbReference type="EMBL" id="JACHGJ010000001">
    <property type="protein sequence ID" value="MBB6478741.1"/>
    <property type="molecule type" value="Genomic_DNA"/>
</dbReference>
<comment type="caution">
    <text evidence="2">The sequence shown here is derived from an EMBL/GenBank/DDBJ whole genome shotgun (WGS) entry which is preliminary data.</text>
</comment>
<dbReference type="Proteomes" id="UP000587760">
    <property type="component" value="Unassembled WGS sequence"/>
</dbReference>
<protein>
    <recommendedName>
        <fullName evidence="1">Peptidase M28 domain-containing protein</fullName>
    </recommendedName>
</protein>
<evidence type="ECO:0000259" key="1">
    <source>
        <dbReference type="Pfam" id="PF04389"/>
    </source>
</evidence>
<dbReference type="InterPro" id="IPR007484">
    <property type="entry name" value="Peptidase_M28"/>
</dbReference>
<accession>A0A841R5T6</accession>
<dbReference type="SUPFAM" id="SSF53187">
    <property type="entry name" value="Zn-dependent exopeptidases"/>
    <property type="match status" value="1"/>
</dbReference>
<keyword evidence="3" id="KW-1185">Reference proteome</keyword>
<organism evidence="2 3">
    <name type="scientific">Spirochaeta isovalerica</name>
    <dbReference type="NCBI Taxonomy" id="150"/>
    <lineage>
        <taxon>Bacteria</taxon>
        <taxon>Pseudomonadati</taxon>
        <taxon>Spirochaetota</taxon>
        <taxon>Spirochaetia</taxon>
        <taxon>Spirochaetales</taxon>
        <taxon>Spirochaetaceae</taxon>
        <taxon>Spirochaeta</taxon>
    </lineage>
</organism>